<dbReference type="PANTHER" id="PTHR30614">
    <property type="entry name" value="MEMBRANE COMPONENT OF AMINO ACID ABC TRANSPORTER"/>
    <property type="match status" value="1"/>
</dbReference>
<feature type="transmembrane region" description="Helical" evidence="11">
    <location>
        <begin position="49"/>
        <end position="68"/>
    </location>
</feature>
<organism evidence="13 14">
    <name type="scientific">Oleidesulfovibrio alaskensis (strain ATCC BAA-1058 / DSM 17464 / G20)</name>
    <name type="common">Desulfovibrio alaskensis</name>
    <dbReference type="NCBI Taxonomy" id="207559"/>
    <lineage>
        <taxon>Bacteria</taxon>
        <taxon>Pseudomonadati</taxon>
        <taxon>Thermodesulfobacteriota</taxon>
        <taxon>Desulfovibrionia</taxon>
        <taxon>Desulfovibrionales</taxon>
        <taxon>Desulfovibrionaceae</taxon>
        <taxon>Oleidesulfovibrio</taxon>
    </lineage>
</organism>
<protein>
    <recommendedName>
        <fullName evidence="4">Putative glutamine transport system permease protein GlnP</fullName>
    </recommendedName>
</protein>
<keyword evidence="5 11" id="KW-0813">Transport</keyword>
<keyword evidence="10 11" id="KW-0472">Membrane</keyword>
<feature type="transmembrane region" description="Helical" evidence="11">
    <location>
        <begin position="109"/>
        <end position="129"/>
    </location>
</feature>
<dbReference type="InterPro" id="IPR035906">
    <property type="entry name" value="MetI-like_sf"/>
</dbReference>
<keyword evidence="6" id="KW-1003">Cell membrane</keyword>
<evidence type="ECO:0000256" key="8">
    <source>
        <dbReference type="ARBA" id="ARBA00022970"/>
    </source>
</evidence>
<evidence type="ECO:0000256" key="2">
    <source>
        <dbReference type="ARBA" id="ARBA00004429"/>
    </source>
</evidence>
<dbReference type="PANTHER" id="PTHR30614:SF20">
    <property type="entry name" value="GLUTAMINE TRANSPORT SYSTEM PERMEASE PROTEIN GLNP"/>
    <property type="match status" value="1"/>
</dbReference>
<accession>Q30WT1</accession>
<dbReference type="HOGENOM" id="CLU_019602_1_2_7"/>
<evidence type="ECO:0000256" key="7">
    <source>
        <dbReference type="ARBA" id="ARBA00022692"/>
    </source>
</evidence>
<evidence type="ECO:0000256" key="9">
    <source>
        <dbReference type="ARBA" id="ARBA00022989"/>
    </source>
</evidence>
<dbReference type="Proteomes" id="UP000002710">
    <property type="component" value="Chromosome"/>
</dbReference>
<feature type="transmembrane region" description="Helical" evidence="11">
    <location>
        <begin position="150"/>
        <end position="168"/>
    </location>
</feature>
<evidence type="ECO:0000256" key="4">
    <source>
        <dbReference type="ARBA" id="ARBA00016506"/>
    </source>
</evidence>
<proteinExistence type="inferred from homology"/>
<dbReference type="PROSITE" id="PS50928">
    <property type="entry name" value="ABC_TM1"/>
    <property type="match status" value="1"/>
</dbReference>
<dbReference type="FunFam" id="1.10.3720.10:FF:000033">
    <property type="entry name" value="Polar amino acid ABC transporter permease"/>
    <property type="match status" value="1"/>
</dbReference>
<name>Q30WT1_OLEA2</name>
<comment type="function">
    <text evidence="1">Part of the binding-protein-dependent transport system for glutamine; probably responsible for the translocation of the substrate across the membrane.</text>
</comment>
<evidence type="ECO:0000259" key="12">
    <source>
        <dbReference type="PROSITE" id="PS50928"/>
    </source>
</evidence>
<comment type="similarity">
    <text evidence="3">Belongs to the binding-protein-dependent transport system permease family. HisMQ subfamily.</text>
</comment>
<dbReference type="STRING" id="207559.Dde_3071"/>
<comment type="subcellular location">
    <subcellularLocation>
        <location evidence="2">Cell inner membrane</location>
        <topology evidence="2">Multi-pass membrane protein</topology>
    </subcellularLocation>
    <subcellularLocation>
        <location evidence="11">Cell membrane</location>
        <topology evidence="11">Multi-pass membrane protein</topology>
    </subcellularLocation>
</comment>
<keyword evidence="14" id="KW-1185">Reference proteome</keyword>
<dbReference type="EMBL" id="CP000112">
    <property type="protein sequence ID" value="ABB39865.1"/>
    <property type="molecule type" value="Genomic_DNA"/>
</dbReference>
<evidence type="ECO:0000256" key="10">
    <source>
        <dbReference type="ARBA" id="ARBA00023136"/>
    </source>
</evidence>
<dbReference type="Gene3D" id="1.10.3720.10">
    <property type="entry name" value="MetI-like"/>
    <property type="match status" value="1"/>
</dbReference>
<keyword evidence="7 11" id="KW-0812">Transmembrane</keyword>
<evidence type="ECO:0000256" key="1">
    <source>
        <dbReference type="ARBA" id="ARBA00003159"/>
    </source>
</evidence>
<evidence type="ECO:0000313" key="13">
    <source>
        <dbReference type="EMBL" id="ABB39865.1"/>
    </source>
</evidence>
<keyword evidence="8" id="KW-0029">Amino-acid transport</keyword>
<sequence>MNPMPAAVPEERAVECDGSMPRDAAAKGRCRVRLPVRIWRAVTDARRPWAVDMMLYLAVMTGVVWFTLRGTEQLGYHWQWHRALRYLADTRGGWHAGPLLQGLLVTFKVSAVSLVLAAVIGLAAVLLRLSRSVVGRALAVCYLETVRNTPLLIQLFVMYFVVAPLTGMDRFFSAVLALSLFEGAYISEIIRAGIQAVPAGQWEAARSLGLTRAATYRKVVLPQALGHVLPPLTGQMVTLVKDSALVSTIAIYDLTMQAQAIIAETFLVFEIWFMVAAMYLVVTLSLSLLAQRLECRLRTGSKACRKAAA</sequence>
<dbReference type="NCBIfam" id="TIGR01726">
    <property type="entry name" value="HEQRo_perm_3TM"/>
    <property type="match status" value="1"/>
</dbReference>
<dbReference type="AlphaFoldDB" id="Q30WT1"/>
<dbReference type="SUPFAM" id="SSF161098">
    <property type="entry name" value="MetI-like"/>
    <property type="match status" value="1"/>
</dbReference>
<feature type="domain" description="ABC transmembrane type-1" evidence="12">
    <location>
        <begin position="103"/>
        <end position="290"/>
    </location>
</feature>
<reference evidence="13 14" key="1">
    <citation type="journal article" date="2011" name="J. Bacteriol.">
        <title>Complete genome sequence and updated annotation of Desulfovibrio alaskensis G20.</title>
        <authorList>
            <person name="Hauser L.J."/>
            <person name="Land M.L."/>
            <person name="Brown S.D."/>
            <person name="Larimer F."/>
            <person name="Keller K.L."/>
            <person name="Rapp-Giles B.J."/>
            <person name="Price M.N."/>
            <person name="Lin M."/>
            <person name="Bruce D.C."/>
            <person name="Detter J.C."/>
            <person name="Tapia R."/>
            <person name="Han C.S."/>
            <person name="Goodwin L.A."/>
            <person name="Cheng J.F."/>
            <person name="Pitluck S."/>
            <person name="Copeland A."/>
            <person name="Lucas S."/>
            <person name="Nolan M."/>
            <person name="Lapidus A.L."/>
            <person name="Palumbo A.V."/>
            <person name="Wall J.D."/>
        </authorList>
    </citation>
    <scope>NUCLEOTIDE SEQUENCE [LARGE SCALE GENOMIC DNA]</scope>
    <source>
        <strain evidence="14">ATCC BAA 1058 / DSM 17464 / G20</strain>
    </source>
</reference>
<gene>
    <name evidence="13" type="ordered locus">Dde_3071</name>
</gene>
<evidence type="ECO:0000256" key="6">
    <source>
        <dbReference type="ARBA" id="ARBA00022475"/>
    </source>
</evidence>
<dbReference type="KEGG" id="dde:Dde_3071"/>
<evidence type="ECO:0000256" key="3">
    <source>
        <dbReference type="ARBA" id="ARBA00010072"/>
    </source>
</evidence>
<dbReference type="InterPro" id="IPR043429">
    <property type="entry name" value="ArtM/GltK/GlnP/TcyL/YhdX-like"/>
</dbReference>
<keyword evidence="9 11" id="KW-1133">Transmembrane helix</keyword>
<evidence type="ECO:0000256" key="5">
    <source>
        <dbReference type="ARBA" id="ARBA00022448"/>
    </source>
</evidence>
<dbReference type="eggNOG" id="COG0765">
    <property type="taxonomic scope" value="Bacteria"/>
</dbReference>
<dbReference type="Pfam" id="PF00528">
    <property type="entry name" value="BPD_transp_1"/>
    <property type="match status" value="1"/>
</dbReference>
<dbReference type="CDD" id="cd06261">
    <property type="entry name" value="TM_PBP2"/>
    <property type="match status" value="1"/>
</dbReference>
<evidence type="ECO:0000313" key="14">
    <source>
        <dbReference type="Proteomes" id="UP000002710"/>
    </source>
</evidence>
<dbReference type="GO" id="GO:0022857">
    <property type="term" value="F:transmembrane transporter activity"/>
    <property type="evidence" value="ECO:0007669"/>
    <property type="project" value="InterPro"/>
</dbReference>
<dbReference type="RefSeq" id="WP_011368829.1">
    <property type="nucleotide sequence ID" value="NC_007519.1"/>
</dbReference>
<dbReference type="GO" id="GO:0006865">
    <property type="term" value="P:amino acid transport"/>
    <property type="evidence" value="ECO:0007669"/>
    <property type="project" value="UniProtKB-KW"/>
</dbReference>
<dbReference type="InterPro" id="IPR000515">
    <property type="entry name" value="MetI-like"/>
</dbReference>
<evidence type="ECO:0000256" key="11">
    <source>
        <dbReference type="RuleBase" id="RU363032"/>
    </source>
</evidence>
<dbReference type="InterPro" id="IPR010065">
    <property type="entry name" value="AA_ABC_transptr_permease_3TM"/>
</dbReference>
<dbReference type="GO" id="GO:0043190">
    <property type="term" value="C:ATP-binding cassette (ABC) transporter complex"/>
    <property type="evidence" value="ECO:0007669"/>
    <property type="project" value="InterPro"/>
</dbReference>
<feature type="transmembrane region" description="Helical" evidence="11">
    <location>
        <begin position="271"/>
        <end position="290"/>
    </location>
</feature>